<protein>
    <recommendedName>
        <fullName evidence="3">Transmembrane protein</fullName>
    </recommendedName>
</protein>
<proteinExistence type="predicted"/>
<organism evidence="1 2">
    <name type="scientific">Stylosanthes scabra</name>
    <dbReference type="NCBI Taxonomy" id="79078"/>
    <lineage>
        <taxon>Eukaryota</taxon>
        <taxon>Viridiplantae</taxon>
        <taxon>Streptophyta</taxon>
        <taxon>Embryophyta</taxon>
        <taxon>Tracheophyta</taxon>
        <taxon>Spermatophyta</taxon>
        <taxon>Magnoliopsida</taxon>
        <taxon>eudicotyledons</taxon>
        <taxon>Gunneridae</taxon>
        <taxon>Pentapetalae</taxon>
        <taxon>rosids</taxon>
        <taxon>fabids</taxon>
        <taxon>Fabales</taxon>
        <taxon>Fabaceae</taxon>
        <taxon>Papilionoideae</taxon>
        <taxon>50 kb inversion clade</taxon>
        <taxon>dalbergioids sensu lato</taxon>
        <taxon>Dalbergieae</taxon>
        <taxon>Pterocarpus clade</taxon>
        <taxon>Stylosanthes</taxon>
    </lineage>
</organism>
<reference evidence="1 2" key="1">
    <citation type="journal article" date="2023" name="Plants (Basel)">
        <title>Bridging the Gap: Combining Genomics and Transcriptomics Approaches to Understand Stylosanthes scabra, an Orphan Legume from the Brazilian Caatinga.</title>
        <authorList>
            <person name="Ferreira-Neto J.R.C."/>
            <person name="da Silva M.D."/>
            <person name="Binneck E."/>
            <person name="de Melo N.F."/>
            <person name="da Silva R.H."/>
            <person name="de Melo A.L.T.M."/>
            <person name="Pandolfi V."/>
            <person name="Bustamante F.O."/>
            <person name="Brasileiro-Vidal A.C."/>
            <person name="Benko-Iseppon A.M."/>
        </authorList>
    </citation>
    <scope>NUCLEOTIDE SEQUENCE [LARGE SCALE GENOMIC DNA]</scope>
    <source>
        <tissue evidence="1">Leaves</tissue>
    </source>
</reference>
<sequence length="195" mass="21849">MSSSAPQVGDIRLVLYRSDVLPIYELSRLTFFLSHLLRWFYKNGPTGDLFFWARNWVRTLPLRGVVAVGGCTPRNRVPTSTIRVVHGTHLRALRRFIFLFLFAFISDTTSSPSFLPFSRACNFSLVTVVDSFSEEAAVRPSVWCSPSPLYLARIPASLPSPLLDTSSSSFKGRDSGFCTSRAFPELNRVSFVVMA</sequence>
<dbReference type="EMBL" id="JASCZI010271961">
    <property type="protein sequence ID" value="MED6218438.1"/>
    <property type="molecule type" value="Genomic_DNA"/>
</dbReference>
<keyword evidence="2" id="KW-1185">Reference proteome</keyword>
<evidence type="ECO:0000313" key="2">
    <source>
        <dbReference type="Proteomes" id="UP001341840"/>
    </source>
</evidence>
<gene>
    <name evidence="1" type="ORF">PIB30_026662</name>
</gene>
<name>A0ABU6ZBT5_9FABA</name>
<evidence type="ECO:0008006" key="3">
    <source>
        <dbReference type="Google" id="ProtNLM"/>
    </source>
</evidence>
<accession>A0ABU6ZBT5</accession>
<comment type="caution">
    <text evidence="1">The sequence shown here is derived from an EMBL/GenBank/DDBJ whole genome shotgun (WGS) entry which is preliminary data.</text>
</comment>
<evidence type="ECO:0000313" key="1">
    <source>
        <dbReference type="EMBL" id="MED6218438.1"/>
    </source>
</evidence>
<dbReference type="Proteomes" id="UP001341840">
    <property type="component" value="Unassembled WGS sequence"/>
</dbReference>